<comment type="caution">
    <text evidence="3">The sequence shown here is derived from an EMBL/GenBank/DDBJ whole genome shotgun (WGS) entry which is preliminary data.</text>
</comment>
<feature type="compositionally biased region" description="Polar residues" evidence="1">
    <location>
        <begin position="141"/>
        <end position="153"/>
    </location>
</feature>
<gene>
    <name evidence="4" type="ORF">OKA104_LOCUS15960</name>
    <name evidence="3" type="ORF">VCS650_LOCUS28764</name>
</gene>
<sequence>MTLEKSDKIDSEKIITLLNEAQKLIVQVRPSTAVNNSIDITAVDNNKDDDRIDPLRVPEIIIVLCVLALWFGSILLFIRHSELLRIRHRDLPYRLSAKAPMNLNHITVVNRTSDMVIHSKPRLSGTGSYTTPVYNHTMDEYSNSNTTSPSYPHTTRKGRPRGSTISIMSTTKYPYPPNNDQFLNPYMISSDVRRSLLDLHRKSIDNLSAMRYSISFSTNDVSRRKESEEQNMLLDERCIQESPV</sequence>
<keyword evidence="2" id="KW-0472">Membrane</keyword>
<evidence type="ECO:0000256" key="2">
    <source>
        <dbReference type="SAM" id="Phobius"/>
    </source>
</evidence>
<evidence type="ECO:0000256" key="1">
    <source>
        <dbReference type="SAM" id="MobiDB-lite"/>
    </source>
</evidence>
<evidence type="ECO:0000313" key="4">
    <source>
        <dbReference type="EMBL" id="CAF3755887.1"/>
    </source>
</evidence>
<dbReference type="EMBL" id="CAJOAY010000894">
    <property type="protein sequence ID" value="CAF3755887.1"/>
    <property type="molecule type" value="Genomic_DNA"/>
</dbReference>
<dbReference type="Proteomes" id="UP000663881">
    <property type="component" value="Unassembled WGS sequence"/>
</dbReference>
<dbReference type="OrthoDB" id="9982096at2759"/>
<reference evidence="3" key="1">
    <citation type="submission" date="2021-02" db="EMBL/GenBank/DDBJ databases">
        <authorList>
            <person name="Nowell W R."/>
        </authorList>
    </citation>
    <scope>NUCLEOTIDE SEQUENCE</scope>
</reference>
<evidence type="ECO:0000313" key="3">
    <source>
        <dbReference type="EMBL" id="CAF1259040.1"/>
    </source>
</evidence>
<name>A0A815ANB1_9BILA</name>
<dbReference type="Proteomes" id="UP000663891">
    <property type="component" value="Unassembled WGS sequence"/>
</dbReference>
<feature type="transmembrane region" description="Helical" evidence="2">
    <location>
        <begin position="60"/>
        <end position="78"/>
    </location>
</feature>
<proteinExistence type="predicted"/>
<keyword evidence="2" id="KW-1133">Transmembrane helix</keyword>
<dbReference type="EMBL" id="CAJNON010000431">
    <property type="protein sequence ID" value="CAF1259040.1"/>
    <property type="molecule type" value="Genomic_DNA"/>
</dbReference>
<feature type="region of interest" description="Disordered" evidence="1">
    <location>
        <begin position="141"/>
        <end position="171"/>
    </location>
</feature>
<accession>A0A815ANB1</accession>
<keyword evidence="2" id="KW-0812">Transmembrane</keyword>
<evidence type="ECO:0000313" key="5">
    <source>
        <dbReference type="Proteomes" id="UP000663891"/>
    </source>
</evidence>
<protein>
    <submittedName>
        <fullName evidence="3">Uncharacterized protein</fullName>
    </submittedName>
</protein>
<dbReference type="AlphaFoldDB" id="A0A815ANB1"/>
<organism evidence="3 5">
    <name type="scientific">Adineta steineri</name>
    <dbReference type="NCBI Taxonomy" id="433720"/>
    <lineage>
        <taxon>Eukaryota</taxon>
        <taxon>Metazoa</taxon>
        <taxon>Spiralia</taxon>
        <taxon>Gnathifera</taxon>
        <taxon>Rotifera</taxon>
        <taxon>Eurotatoria</taxon>
        <taxon>Bdelloidea</taxon>
        <taxon>Adinetida</taxon>
        <taxon>Adinetidae</taxon>
        <taxon>Adineta</taxon>
    </lineage>
</organism>